<proteinExistence type="inferred from homology"/>
<keyword evidence="5 8" id="KW-0812">Transmembrane</keyword>
<evidence type="ECO:0000256" key="7">
    <source>
        <dbReference type="ARBA" id="ARBA00023136"/>
    </source>
</evidence>
<feature type="transmembrane region" description="Helical" evidence="8">
    <location>
        <begin position="254"/>
        <end position="273"/>
    </location>
</feature>
<dbReference type="STRING" id="69895.SAMN05192551_10533"/>
<evidence type="ECO:0000256" key="5">
    <source>
        <dbReference type="ARBA" id="ARBA00022692"/>
    </source>
</evidence>
<evidence type="ECO:0000256" key="8">
    <source>
        <dbReference type="RuleBase" id="RU363064"/>
    </source>
</evidence>
<gene>
    <name evidence="9" type="ORF">SAMN05192551_10533</name>
</gene>
<keyword evidence="7 8" id="KW-0472">Membrane</keyword>
<dbReference type="InterPro" id="IPR001463">
    <property type="entry name" value="Na/Ala_symport"/>
</dbReference>
<feature type="transmembrane region" description="Helical" evidence="8">
    <location>
        <begin position="21"/>
        <end position="40"/>
    </location>
</feature>
<dbReference type="NCBIfam" id="TIGR00835">
    <property type="entry name" value="agcS"/>
    <property type="match status" value="1"/>
</dbReference>
<keyword evidence="8" id="KW-0769">Symport</keyword>
<evidence type="ECO:0000256" key="1">
    <source>
        <dbReference type="ARBA" id="ARBA00004651"/>
    </source>
</evidence>
<dbReference type="GO" id="GO:0005886">
    <property type="term" value="C:plasma membrane"/>
    <property type="evidence" value="ECO:0007669"/>
    <property type="project" value="UniProtKB-SubCell"/>
</dbReference>
<accession>A0A1I3EK01</accession>
<keyword evidence="6 8" id="KW-1133">Transmembrane helix</keyword>
<evidence type="ECO:0000313" key="9">
    <source>
        <dbReference type="EMBL" id="SFH99140.1"/>
    </source>
</evidence>
<dbReference type="PANTHER" id="PTHR30330">
    <property type="entry name" value="AGSS FAMILY TRANSPORTER, SODIUM-ALANINE"/>
    <property type="match status" value="1"/>
</dbReference>
<dbReference type="GO" id="GO:0005283">
    <property type="term" value="F:amino acid:sodium symporter activity"/>
    <property type="evidence" value="ECO:0007669"/>
    <property type="project" value="InterPro"/>
</dbReference>
<feature type="transmembrane region" description="Helical" evidence="8">
    <location>
        <begin position="425"/>
        <end position="446"/>
    </location>
</feature>
<dbReference type="RefSeq" id="WP_242939369.1">
    <property type="nucleotide sequence ID" value="NZ_FOQA01000005.1"/>
</dbReference>
<protein>
    <submittedName>
        <fullName evidence="9">Alanine or glycine:cation symporter, AGCS family</fullName>
    </submittedName>
</protein>
<dbReference type="PRINTS" id="PR00175">
    <property type="entry name" value="NAALASMPORT"/>
</dbReference>
<feature type="transmembrane region" description="Helical" evidence="8">
    <location>
        <begin position="199"/>
        <end position="218"/>
    </location>
</feature>
<organism evidence="9 10">
    <name type="scientific">Tindallia magadiensis</name>
    <dbReference type="NCBI Taxonomy" id="69895"/>
    <lineage>
        <taxon>Bacteria</taxon>
        <taxon>Bacillati</taxon>
        <taxon>Bacillota</taxon>
        <taxon>Clostridia</taxon>
        <taxon>Peptostreptococcales</taxon>
        <taxon>Tindalliaceae</taxon>
        <taxon>Tindallia</taxon>
    </lineage>
</organism>
<keyword evidence="3 8" id="KW-0813">Transport</keyword>
<feature type="transmembrane region" description="Helical" evidence="8">
    <location>
        <begin position="230"/>
        <end position="248"/>
    </location>
</feature>
<dbReference type="PROSITE" id="PS00873">
    <property type="entry name" value="NA_ALANINE_SYMP"/>
    <property type="match status" value="1"/>
</dbReference>
<evidence type="ECO:0000256" key="4">
    <source>
        <dbReference type="ARBA" id="ARBA00022475"/>
    </source>
</evidence>
<comment type="similarity">
    <text evidence="2 8">Belongs to the alanine or glycine:cation symporter (AGCS) (TC 2.A.25) family.</text>
</comment>
<dbReference type="Proteomes" id="UP000199287">
    <property type="component" value="Unassembled WGS sequence"/>
</dbReference>
<feature type="transmembrane region" description="Helical" evidence="8">
    <location>
        <begin position="317"/>
        <end position="338"/>
    </location>
</feature>
<feature type="transmembrane region" description="Helical" evidence="8">
    <location>
        <begin position="93"/>
        <end position="113"/>
    </location>
</feature>
<dbReference type="AlphaFoldDB" id="A0A1I3EK01"/>
<feature type="transmembrane region" description="Helical" evidence="8">
    <location>
        <begin position="394"/>
        <end position="413"/>
    </location>
</feature>
<reference evidence="10" key="1">
    <citation type="submission" date="2016-10" db="EMBL/GenBank/DDBJ databases">
        <authorList>
            <person name="Varghese N."/>
            <person name="Submissions S."/>
        </authorList>
    </citation>
    <scope>NUCLEOTIDE SEQUENCE [LARGE SCALE GENOMIC DNA]</scope>
    <source>
        <strain evidence="10">Z-7934</strain>
    </source>
</reference>
<evidence type="ECO:0000313" key="10">
    <source>
        <dbReference type="Proteomes" id="UP000199287"/>
    </source>
</evidence>
<evidence type="ECO:0000256" key="6">
    <source>
        <dbReference type="ARBA" id="ARBA00022989"/>
    </source>
</evidence>
<feature type="transmembrane region" description="Helical" evidence="8">
    <location>
        <begin position="362"/>
        <end position="382"/>
    </location>
</feature>
<keyword evidence="10" id="KW-1185">Reference proteome</keyword>
<feature type="transmembrane region" description="Helical" evidence="8">
    <location>
        <begin position="159"/>
        <end position="179"/>
    </location>
</feature>
<comment type="subcellular location">
    <subcellularLocation>
        <location evidence="1 8">Cell membrane</location>
        <topology evidence="1 8">Multi-pass membrane protein</topology>
    </subcellularLocation>
</comment>
<dbReference type="Pfam" id="PF01235">
    <property type="entry name" value="Na_Ala_symp"/>
    <property type="match status" value="1"/>
</dbReference>
<evidence type="ECO:0000256" key="3">
    <source>
        <dbReference type="ARBA" id="ARBA00022448"/>
    </source>
</evidence>
<dbReference type="PANTHER" id="PTHR30330:SF3">
    <property type="entry name" value="TRANSCRIPTIONAL REGULATOR, LRP FAMILY"/>
    <property type="match status" value="1"/>
</dbReference>
<evidence type="ECO:0000256" key="2">
    <source>
        <dbReference type="ARBA" id="ARBA00009261"/>
    </source>
</evidence>
<dbReference type="EMBL" id="FOQA01000005">
    <property type="protein sequence ID" value="SFH99140.1"/>
    <property type="molecule type" value="Genomic_DNA"/>
</dbReference>
<keyword evidence="4 8" id="KW-1003">Cell membrane</keyword>
<name>A0A1I3EK01_9FIRM</name>
<sequence length="456" mass="48958">MEMIDMIIHFSLETSAFIGKLVWGTPFLILMLGTGFYLTVRLGFLQFTHMGFAWRNTFGKMFQKNSDADDTGSITSFQSLTSAMAATIGVGNIAGVATAIVLGGPGAIFWMWVSALLGMATKFGEATLGVKFRNINSDGSYSGGVMQYIENGIGAHFKWLAVLYALFAGLAAFGIGNMVQSNTVAVAMEEFGVSPKISGLIIMGMVGLVTLGGIVRIARTAEMVVPAMSFLYLSGSFAILLLNYSAIPQAFQSIFYYAFNPYAAGAGGAGVAVSQTIRFGVARGVFSNEAGLGGSSIVHAQAKNVPVGQGLWGLWEVFVDTMIVCTMTALVILTTGVLDSGLTGAELTAAAFHHSLPGPGGYIILISIVFFAYTTMLTWCYYGEKSWEYLFGKSIVMPYRILFLLFLYIGANYELQTVWNFSDTLNGLMIAPNLIALLLLAGVLVVEKENFLNKHL</sequence>